<dbReference type="InterPro" id="IPR051057">
    <property type="entry name" value="PI-PLC_domain"/>
</dbReference>
<accession>A0A1E3HQN1</accession>
<proteinExistence type="predicted"/>
<dbReference type="InterPro" id="IPR017946">
    <property type="entry name" value="PLC-like_Pdiesterase_TIM-brl"/>
</dbReference>
<dbReference type="OrthoDB" id="7984201at2759"/>
<dbReference type="PANTHER" id="PTHR13593:SF140">
    <property type="entry name" value="PLC-LIKE PHOSPHODIESTERASE"/>
    <property type="match status" value="1"/>
</dbReference>
<feature type="chain" id="PRO_5009129347" description="Phosphatidylinositol-specific phospholipase C X domain-containing protein" evidence="2">
    <location>
        <begin position="23"/>
        <end position="364"/>
    </location>
</feature>
<keyword evidence="1" id="KW-0472">Membrane</keyword>
<evidence type="ECO:0000313" key="3">
    <source>
        <dbReference type="EMBL" id="ODN78622.1"/>
    </source>
</evidence>
<evidence type="ECO:0000256" key="1">
    <source>
        <dbReference type="SAM" id="Phobius"/>
    </source>
</evidence>
<name>A0A1E3HQN1_9TREE</name>
<comment type="caution">
    <text evidence="3">The sequence shown here is derived from an EMBL/GenBank/DDBJ whole genome shotgun (WGS) entry which is preliminary data.</text>
</comment>
<feature type="transmembrane region" description="Helical" evidence="1">
    <location>
        <begin position="341"/>
        <end position="363"/>
    </location>
</feature>
<dbReference type="AlphaFoldDB" id="A0A1E3HQN1"/>
<keyword evidence="1" id="KW-0812">Transmembrane</keyword>
<dbReference type="Pfam" id="PF26146">
    <property type="entry name" value="PI-PLC_X"/>
    <property type="match status" value="1"/>
</dbReference>
<sequence>MPSLASLLALPLLAALPAIVTAADTCNGHSELCSQLYSNVTFIGAHDSYAVGSSVASNQDKDVTSQLNDGIRTLQVQAHNATDGIHLCHSSCSLLDGGLLSDYLSSVASWVTDNPNDVITIVIVNSDNLAPSAFESAYSTAGLTDKAYTPDSQPSSLSDWPSLSDIIDSGKTVVTFMDYEADVSSVGYILDEFTAMWEDAYDVTDASFGCSVNRTSGDSNSQLYMINHFLDSTYSFAGTQFYVPDKTSLNTTNSETGDGSIGYHVDNCNQIWGRKPNHILLDFYDSNENAPFNVAASLNGVSAPTSTVTAGSVAASAATASSTSSDAVVSSKSISGAEMKMGHGALSGLVAVAGLVLGMGMVLI</sequence>
<dbReference type="SUPFAM" id="SSF51695">
    <property type="entry name" value="PLC-like phosphodiesterases"/>
    <property type="match status" value="1"/>
</dbReference>
<reference evidence="3 4" key="1">
    <citation type="submission" date="2016-06" db="EMBL/GenBank/DDBJ databases">
        <title>Evolution of pathogenesis and genome organization in the Tremellales.</title>
        <authorList>
            <person name="Cuomo C."/>
            <person name="Litvintseva A."/>
            <person name="Heitman J."/>
            <person name="Chen Y."/>
            <person name="Sun S."/>
            <person name="Springer D."/>
            <person name="Dromer F."/>
            <person name="Young S."/>
            <person name="Zeng Q."/>
            <person name="Chapman S."/>
            <person name="Gujja S."/>
            <person name="Saif S."/>
            <person name="Birren B."/>
        </authorList>
    </citation>
    <scope>NUCLEOTIDE SEQUENCE [LARGE SCALE GENOMIC DNA]</scope>
    <source>
        <strain evidence="3 4">CBS 6039</strain>
    </source>
</reference>
<feature type="signal peptide" evidence="2">
    <location>
        <begin position="1"/>
        <end position="22"/>
    </location>
</feature>
<evidence type="ECO:0000313" key="4">
    <source>
        <dbReference type="Proteomes" id="UP000094065"/>
    </source>
</evidence>
<keyword evidence="1" id="KW-1133">Transmembrane helix</keyword>
<dbReference type="GO" id="GO:0008081">
    <property type="term" value="F:phosphoric diester hydrolase activity"/>
    <property type="evidence" value="ECO:0007669"/>
    <property type="project" value="InterPro"/>
</dbReference>
<dbReference type="RefSeq" id="XP_018993668.1">
    <property type="nucleotide sequence ID" value="XM_019138232.1"/>
</dbReference>
<evidence type="ECO:0008006" key="5">
    <source>
        <dbReference type="Google" id="ProtNLM"/>
    </source>
</evidence>
<dbReference type="CDD" id="cd08588">
    <property type="entry name" value="PI-PLCc_At5g67130_like"/>
    <property type="match status" value="1"/>
</dbReference>
<dbReference type="Gene3D" id="3.20.20.190">
    <property type="entry name" value="Phosphatidylinositol (PI) phosphodiesterase"/>
    <property type="match status" value="1"/>
</dbReference>
<organism evidence="3 4">
    <name type="scientific">Cryptococcus amylolentus CBS 6039</name>
    <dbReference type="NCBI Taxonomy" id="1295533"/>
    <lineage>
        <taxon>Eukaryota</taxon>
        <taxon>Fungi</taxon>
        <taxon>Dikarya</taxon>
        <taxon>Basidiomycota</taxon>
        <taxon>Agaricomycotina</taxon>
        <taxon>Tremellomycetes</taxon>
        <taxon>Tremellales</taxon>
        <taxon>Cryptococcaceae</taxon>
        <taxon>Cryptococcus</taxon>
    </lineage>
</organism>
<dbReference type="GeneID" id="30155527"/>
<dbReference type="STRING" id="1295533.A0A1E3HQN1"/>
<dbReference type="GO" id="GO:0006629">
    <property type="term" value="P:lipid metabolic process"/>
    <property type="evidence" value="ECO:0007669"/>
    <property type="project" value="InterPro"/>
</dbReference>
<dbReference type="EMBL" id="AWGJ01000006">
    <property type="protein sequence ID" value="ODN78622.1"/>
    <property type="molecule type" value="Genomic_DNA"/>
</dbReference>
<protein>
    <recommendedName>
        <fullName evidence="5">Phosphatidylinositol-specific phospholipase C X domain-containing protein</fullName>
    </recommendedName>
</protein>
<dbReference type="PROSITE" id="PS50007">
    <property type="entry name" value="PIPLC_X_DOMAIN"/>
    <property type="match status" value="1"/>
</dbReference>
<keyword evidence="4" id="KW-1185">Reference proteome</keyword>
<gene>
    <name evidence="3" type="ORF">L202_04218</name>
</gene>
<dbReference type="PANTHER" id="PTHR13593">
    <property type="match status" value="1"/>
</dbReference>
<evidence type="ECO:0000256" key="2">
    <source>
        <dbReference type="SAM" id="SignalP"/>
    </source>
</evidence>
<keyword evidence="2" id="KW-0732">Signal</keyword>
<dbReference type="Proteomes" id="UP000094065">
    <property type="component" value="Unassembled WGS sequence"/>
</dbReference>